<evidence type="ECO:0000256" key="5">
    <source>
        <dbReference type="ARBA" id="ARBA00022553"/>
    </source>
</evidence>
<comment type="similarity">
    <text evidence="2">Belongs to the protein kinase superfamily. CAMK Ser/Thr protein kinase family. NIM1 subfamily.</text>
</comment>
<keyword evidence="5" id="KW-0597">Phosphoprotein</keyword>
<protein>
    <recommendedName>
        <fullName evidence="3">non-specific serine/threonine protein kinase</fullName>
        <ecNumber evidence="3">2.7.11.1</ecNumber>
    </recommendedName>
</protein>
<evidence type="ECO:0000313" key="15">
    <source>
        <dbReference type="EMBL" id="PAV19972.1"/>
    </source>
</evidence>
<keyword evidence="8" id="KW-0418">Kinase</keyword>
<evidence type="ECO:0000256" key="8">
    <source>
        <dbReference type="ARBA" id="ARBA00022777"/>
    </source>
</evidence>
<dbReference type="FunFam" id="1.10.510.10:FF:000394">
    <property type="entry name" value="Serine/threonine-protein kinase HSL1"/>
    <property type="match status" value="1"/>
</dbReference>
<comment type="caution">
    <text evidence="15">The sequence shown here is derived from an EMBL/GenBank/DDBJ whole genome shotgun (WGS) entry which is preliminary data.</text>
</comment>
<dbReference type="InterPro" id="IPR000719">
    <property type="entry name" value="Prot_kinase_dom"/>
</dbReference>
<accession>A0A286UK74</accession>
<evidence type="ECO:0000256" key="7">
    <source>
        <dbReference type="ARBA" id="ARBA00022741"/>
    </source>
</evidence>
<comment type="catalytic activity">
    <reaction evidence="10">
        <text>L-threonyl-[protein] + ATP = O-phospho-L-threonyl-[protein] + ADP + H(+)</text>
        <dbReference type="Rhea" id="RHEA:46608"/>
        <dbReference type="Rhea" id="RHEA-COMP:11060"/>
        <dbReference type="Rhea" id="RHEA-COMP:11605"/>
        <dbReference type="ChEBI" id="CHEBI:15378"/>
        <dbReference type="ChEBI" id="CHEBI:30013"/>
        <dbReference type="ChEBI" id="CHEBI:30616"/>
        <dbReference type="ChEBI" id="CHEBI:61977"/>
        <dbReference type="ChEBI" id="CHEBI:456216"/>
        <dbReference type="EC" id="2.7.11.1"/>
    </reaction>
</comment>
<feature type="compositionally biased region" description="Low complexity" evidence="13">
    <location>
        <begin position="407"/>
        <end position="423"/>
    </location>
</feature>
<feature type="region of interest" description="Disordered" evidence="13">
    <location>
        <begin position="520"/>
        <end position="543"/>
    </location>
</feature>
<dbReference type="InterPro" id="IPR017441">
    <property type="entry name" value="Protein_kinase_ATP_BS"/>
</dbReference>
<evidence type="ECO:0000256" key="1">
    <source>
        <dbReference type="ARBA" id="ARBA00004266"/>
    </source>
</evidence>
<keyword evidence="16" id="KW-1185">Reference proteome</keyword>
<evidence type="ECO:0000259" key="14">
    <source>
        <dbReference type="PROSITE" id="PS50011"/>
    </source>
</evidence>
<name>A0A286UK74_9AGAM</name>
<evidence type="ECO:0000256" key="4">
    <source>
        <dbReference type="ARBA" id="ARBA00022527"/>
    </source>
</evidence>
<dbReference type="GO" id="GO:0005935">
    <property type="term" value="C:cellular bud neck"/>
    <property type="evidence" value="ECO:0007669"/>
    <property type="project" value="UniProtKB-SubCell"/>
</dbReference>
<reference evidence="15 16" key="1">
    <citation type="journal article" date="2017" name="Mol. Ecol.">
        <title>Comparative and population genomic landscape of Phellinus noxius: A hypervariable fungus causing root rot in trees.</title>
        <authorList>
            <person name="Chung C.L."/>
            <person name="Lee T.J."/>
            <person name="Akiba M."/>
            <person name="Lee H.H."/>
            <person name="Kuo T.H."/>
            <person name="Liu D."/>
            <person name="Ke H.M."/>
            <person name="Yokoi T."/>
            <person name="Roa M.B."/>
            <person name="Lu M.J."/>
            <person name="Chang Y.Y."/>
            <person name="Ann P.J."/>
            <person name="Tsai J.N."/>
            <person name="Chen C.Y."/>
            <person name="Tzean S.S."/>
            <person name="Ota Y."/>
            <person name="Hattori T."/>
            <person name="Sahashi N."/>
            <person name="Liou R.F."/>
            <person name="Kikuchi T."/>
            <person name="Tsai I.J."/>
        </authorList>
    </citation>
    <scope>NUCLEOTIDE SEQUENCE [LARGE SCALE GENOMIC DNA]</scope>
    <source>
        <strain evidence="15 16">FFPRI411160</strain>
    </source>
</reference>
<comment type="catalytic activity">
    <reaction evidence="11">
        <text>L-seryl-[protein] + ATP = O-phospho-L-seryl-[protein] + ADP + H(+)</text>
        <dbReference type="Rhea" id="RHEA:17989"/>
        <dbReference type="Rhea" id="RHEA-COMP:9863"/>
        <dbReference type="Rhea" id="RHEA-COMP:11604"/>
        <dbReference type="ChEBI" id="CHEBI:15378"/>
        <dbReference type="ChEBI" id="CHEBI:29999"/>
        <dbReference type="ChEBI" id="CHEBI:30616"/>
        <dbReference type="ChEBI" id="CHEBI:83421"/>
        <dbReference type="ChEBI" id="CHEBI:456216"/>
        <dbReference type="EC" id="2.7.11.1"/>
    </reaction>
</comment>
<dbReference type="STRING" id="2282107.A0A286UK74"/>
<feature type="region of interest" description="Disordered" evidence="13">
    <location>
        <begin position="1"/>
        <end position="21"/>
    </location>
</feature>
<dbReference type="InterPro" id="IPR011009">
    <property type="entry name" value="Kinase-like_dom_sf"/>
</dbReference>
<evidence type="ECO:0000313" key="16">
    <source>
        <dbReference type="Proteomes" id="UP000217199"/>
    </source>
</evidence>
<dbReference type="CDD" id="cd14081">
    <property type="entry name" value="STKc_BRSK1_2"/>
    <property type="match status" value="1"/>
</dbReference>
<evidence type="ECO:0000256" key="12">
    <source>
        <dbReference type="PROSITE-ProRule" id="PRU10141"/>
    </source>
</evidence>
<dbReference type="EMBL" id="NBII01000004">
    <property type="protein sequence ID" value="PAV19972.1"/>
    <property type="molecule type" value="Genomic_DNA"/>
</dbReference>
<feature type="compositionally biased region" description="Polar residues" evidence="13">
    <location>
        <begin position="446"/>
        <end position="459"/>
    </location>
</feature>
<dbReference type="Proteomes" id="UP000217199">
    <property type="component" value="Unassembled WGS sequence"/>
</dbReference>
<dbReference type="GO" id="GO:0005524">
    <property type="term" value="F:ATP binding"/>
    <property type="evidence" value="ECO:0007669"/>
    <property type="project" value="UniProtKB-UniRule"/>
</dbReference>
<gene>
    <name evidence="15" type="ORF">PNOK_0490600</name>
</gene>
<feature type="compositionally biased region" description="Basic and acidic residues" evidence="13">
    <location>
        <begin position="391"/>
        <end position="401"/>
    </location>
</feature>
<dbReference type="PROSITE" id="PS00108">
    <property type="entry name" value="PROTEIN_KINASE_ST"/>
    <property type="match status" value="1"/>
</dbReference>
<keyword evidence="4" id="KW-0723">Serine/threonine-protein kinase</keyword>
<feature type="region of interest" description="Disordered" evidence="13">
    <location>
        <begin position="561"/>
        <end position="583"/>
    </location>
</feature>
<dbReference type="EC" id="2.7.11.1" evidence="3"/>
<dbReference type="PANTHER" id="PTHR24346:SF110">
    <property type="entry name" value="NON-SPECIFIC SERINE_THREONINE PROTEIN KINASE"/>
    <property type="match status" value="1"/>
</dbReference>
<dbReference type="PANTHER" id="PTHR24346">
    <property type="entry name" value="MAP/MICROTUBULE AFFINITY-REGULATING KINASE"/>
    <property type="match status" value="1"/>
</dbReference>
<comment type="subcellular location">
    <subcellularLocation>
        <location evidence="1">Bud neck</location>
    </subcellularLocation>
</comment>
<dbReference type="OrthoDB" id="193931at2759"/>
<dbReference type="GO" id="GO:0004674">
    <property type="term" value="F:protein serine/threonine kinase activity"/>
    <property type="evidence" value="ECO:0007669"/>
    <property type="project" value="UniProtKB-KW"/>
</dbReference>
<organism evidence="15 16">
    <name type="scientific">Pyrrhoderma noxium</name>
    <dbReference type="NCBI Taxonomy" id="2282107"/>
    <lineage>
        <taxon>Eukaryota</taxon>
        <taxon>Fungi</taxon>
        <taxon>Dikarya</taxon>
        <taxon>Basidiomycota</taxon>
        <taxon>Agaricomycotina</taxon>
        <taxon>Agaricomycetes</taxon>
        <taxon>Hymenochaetales</taxon>
        <taxon>Hymenochaetaceae</taxon>
        <taxon>Pyrrhoderma</taxon>
    </lineage>
</organism>
<feature type="compositionally biased region" description="Basic and acidic residues" evidence="13">
    <location>
        <begin position="434"/>
        <end position="443"/>
    </location>
</feature>
<proteinExistence type="inferred from homology"/>
<dbReference type="InParanoid" id="A0A286UK74"/>
<dbReference type="InterPro" id="IPR008271">
    <property type="entry name" value="Ser/Thr_kinase_AS"/>
</dbReference>
<dbReference type="AlphaFoldDB" id="A0A286UK74"/>
<sequence length="700" mass="79144">MADTSSPITPPQMPKRKSDHPRMIGQWKIGRTIGKGAMGVVRIARHAKTGKYAAIKIMSKTQVLQSRCSITNLAEENERIIRAIEREIVVMKLIDHPNIMRLYDVWETSGELYLILEYIEGGELFDYIAEKGRLPEPEALDYFQQLIGAIDYCHRLNIAHRDLKPENILLTKEKSIKVADFGLAGWQCGENLLQTSCGSPHYAAPEVISGLPYDGPTADVWSCGIILYALLAGRLPFDAEKVELLLEKVRIGKFTMPSEIPPGARDLLRKMLEIEVTKRIKIVDVLKHPWFLSRARKSSEYVIPSLDDIGEHITTASEIDEDIFGNLRTLWYNESDEAIRKELMSKEKTWEKTVYFLLVKYRSRYLEEYEELERARSQRRAERKQKHNRKEIKETILERPETPPSQTSRPKAPTPRRATNRAACHIRPNSHNVPLREKTDEVSSHIPRSSSSTVLPILSPTSPESPLWGALDIVPPLNVPELQDDRVQQYFQQIMDHLNTMQHTPVGISPLIPNAQTPIVSTPKKSVASSSVTQEEPEEDPDGTYVLVSCSEASLKQVKDKNRKHRYTASKADRRNEKENEGHVIKKRLSCDSYTSQSPTFSISEASSSFNVPSAPKTWFTNLFKFRPVSFTLLSMKDVESTSLKCQSLLLIAGVRVLLTCNDETQGIFLKCQLDEVRDPAGGSIHVSPSAPKAAERMGL</sequence>
<evidence type="ECO:0000256" key="13">
    <source>
        <dbReference type="SAM" id="MobiDB-lite"/>
    </source>
</evidence>
<keyword evidence="9 12" id="KW-0067">ATP-binding</keyword>
<dbReference type="GO" id="GO:0035556">
    <property type="term" value="P:intracellular signal transduction"/>
    <property type="evidence" value="ECO:0007669"/>
    <property type="project" value="TreeGrafter"/>
</dbReference>
<feature type="region of interest" description="Disordered" evidence="13">
    <location>
        <begin position="373"/>
        <end position="459"/>
    </location>
</feature>
<evidence type="ECO:0000256" key="3">
    <source>
        <dbReference type="ARBA" id="ARBA00012513"/>
    </source>
</evidence>
<evidence type="ECO:0000256" key="9">
    <source>
        <dbReference type="ARBA" id="ARBA00022840"/>
    </source>
</evidence>
<evidence type="ECO:0000256" key="11">
    <source>
        <dbReference type="ARBA" id="ARBA00048679"/>
    </source>
</evidence>
<keyword evidence="6" id="KW-0808">Transferase</keyword>
<feature type="domain" description="Protein kinase" evidence="14">
    <location>
        <begin position="27"/>
        <end position="291"/>
    </location>
</feature>
<dbReference type="Pfam" id="PF00069">
    <property type="entry name" value="Pkinase"/>
    <property type="match status" value="1"/>
</dbReference>
<dbReference type="GO" id="GO:0005940">
    <property type="term" value="C:septin ring"/>
    <property type="evidence" value="ECO:0007669"/>
    <property type="project" value="UniProtKB-ARBA"/>
</dbReference>
<dbReference type="SUPFAM" id="SSF56112">
    <property type="entry name" value="Protein kinase-like (PK-like)"/>
    <property type="match status" value="1"/>
</dbReference>
<feature type="binding site" evidence="12">
    <location>
        <position position="56"/>
    </location>
    <ligand>
        <name>ATP</name>
        <dbReference type="ChEBI" id="CHEBI:30616"/>
    </ligand>
</feature>
<feature type="compositionally biased region" description="Polar residues" evidence="13">
    <location>
        <begin position="520"/>
        <end position="534"/>
    </location>
</feature>
<evidence type="ECO:0000256" key="2">
    <source>
        <dbReference type="ARBA" id="ARBA00010791"/>
    </source>
</evidence>
<feature type="compositionally biased region" description="Basic residues" evidence="13">
    <location>
        <begin position="381"/>
        <end position="390"/>
    </location>
</feature>
<dbReference type="PROSITE" id="PS50011">
    <property type="entry name" value="PROTEIN_KINASE_DOM"/>
    <property type="match status" value="1"/>
</dbReference>
<evidence type="ECO:0000256" key="6">
    <source>
        <dbReference type="ARBA" id="ARBA00022679"/>
    </source>
</evidence>
<dbReference type="SMART" id="SM00220">
    <property type="entry name" value="S_TKc"/>
    <property type="match status" value="1"/>
</dbReference>
<dbReference type="PROSITE" id="PS00107">
    <property type="entry name" value="PROTEIN_KINASE_ATP"/>
    <property type="match status" value="1"/>
</dbReference>
<feature type="compositionally biased region" description="Basic and acidic residues" evidence="13">
    <location>
        <begin position="571"/>
        <end position="583"/>
    </location>
</feature>
<evidence type="ECO:0000256" key="10">
    <source>
        <dbReference type="ARBA" id="ARBA00047899"/>
    </source>
</evidence>
<dbReference type="Gene3D" id="1.10.510.10">
    <property type="entry name" value="Transferase(Phosphotransferase) domain 1"/>
    <property type="match status" value="1"/>
</dbReference>
<keyword evidence="7 12" id="KW-0547">Nucleotide-binding</keyword>